<dbReference type="EMBL" id="AZMM01013414">
    <property type="protein sequence ID" value="ETJ32115.1"/>
    <property type="molecule type" value="Genomic_DNA"/>
</dbReference>
<feature type="non-terminal residue" evidence="1">
    <location>
        <position position="35"/>
    </location>
</feature>
<gene>
    <name evidence="1" type="ORF">Q604_UNBC13414G0002</name>
</gene>
<proteinExistence type="predicted"/>
<protein>
    <submittedName>
        <fullName evidence="1">Uncharacterized protein</fullName>
    </submittedName>
</protein>
<comment type="caution">
    <text evidence="1">The sequence shown here is derived from an EMBL/GenBank/DDBJ whole genome shotgun (WGS) entry which is preliminary data.</text>
</comment>
<dbReference type="AlphaFoldDB" id="W1XRK1"/>
<accession>W1XRK1</accession>
<sequence length="35" mass="4061">MAMFRWLYLVLAINIRAGVHIAVTSRFPHQNHVVV</sequence>
<reference evidence="1" key="1">
    <citation type="submission" date="2013-12" db="EMBL/GenBank/DDBJ databases">
        <title>A Varibaculum cambriense genome reconstructed from a premature infant gut community with otherwise low bacterial novelty that shifts toward anaerobic metabolism during the third week of life.</title>
        <authorList>
            <person name="Brown C.T."/>
            <person name="Sharon I."/>
            <person name="Thomas B.C."/>
            <person name="Castelle C.J."/>
            <person name="Morowitz M.J."/>
            <person name="Banfield J.F."/>
        </authorList>
    </citation>
    <scope>NUCLEOTIDE SEQUENCE</scope>
</reference>
<organism evidence="1">
    <name type="scientific">human gut metagenome</name>
    <dbReference type="NCBI Taxonomy" id="408170"/>
    <lineage>
        <taxon>unclassified sequences</taxon>
        <taxon>metagenomes</taxon>
        <taxon>organismal metagenomes</taxon>
    </lineage>
</organism>
<evidence type="ECO:0000313" key="1">
    <source>
        <dbReference type="EMBL" id="ETJ32115.1"/>
    </source>
</evidence>
<name>W1XRK1_9ZZZZ</name>